<dbReference type="Proteomes" id="UP000688947">
    <property type="component" value="Unassembled WGS sequence"/>
</dbReference>
<evidence type="ECO:0000256" key="1">
    <source>
        <dbReference type="SAM" id="MobiDB-lite"/>
    </source>
</evidence>
<name>A0A8T1UHT2_9STRA</name>
<feature type="compositionally biased region" description="Low complexity" evidence="1">
    <location>
        <begin position="13"/>
        <end position="24"/>
    </location>
</feature>
<accession>A0A8T1UHT2</accession>
<feature type="compositionally biased region" description="Basic residues" evidence="1">
    <location>
        <begin position="148"/>
        <end position="159"/>
    </location>
</feature>
<dbReference type="EMBL" id="JAENGZ010000265">
    <property type="protein sequence ID" value="KAG6963559.1"/>
    <property type="molecule type" value="Genomic_DNA"/>
</dbReference>
<evidence type="ECO:0000313" key="3">
    <source>
        <dbReference type="Proteomes" id="UP000688947"/>
    </source>
</evidence>
<organism evidence="2 3">
    <name type="scientific">Phytophthora cactorum</name>
    <dbReference type="NCBI Taxonomy" id="29920"/>
    <lineage>
        <taxon>Eukaryota</taxon>
        <taxon>Sar</taxon>
        <taxon>Stramenopiles</taxon>
        <taxon>Oomycota</taxon>
        <taxon>Peronosporomycetes</taxon>
        <taxon>Peronosporales</taxon>
        <taxon>Peronosporaceae</taxon>
        <taxon>Phytophthora</taxon>
    </lineage>
</organism>
<protein>
    <submittedName>
        <fullName evidence="2">Uncharacterized protein</fullName>
    </submittedName>
</protein>
<feature type="compositionally biased region" description="Polar residues" evidence="1">
    <location>
        <begin position="36"/>
        <end position="49"/>
    </location>
</feature>
<reference evidence="2" key="1">
    <citation type="submission" date="2021-01" db="EMBL/GenBank/DDBJ databases">
        <title>Phytophthora aleatoria, a newly-described species from Pinus radiata is distinct from Phytophthora cactorum isolates based on comparative genomics.</title>
        <authorList>
            <person name="Mcdougal R."/>
            <person name="Panda P."/>
            <person name="Williams N."/>
            <person name="Studholme D.J."/>
        </authorList>
    </citation>
    <scope>NUCLEOTIDE SEQUENCE</scope>
    <source>
        <strain evidence="2">NZFS 3830</strain>
    </source>
</reference>
<feature type="region of interest" description="Disordered" evidence="1">
    <location>
        <begin position="1"/>
        <end position="66"/>
    </location>
</feature>
<evidence type="ECO:0000313" key="2">
    <source>
        <dbReference type="EMBL" id="KAG6963559.1"/>
    </source>
</evidence>
<dbReference type="AlphaFoldDB" id="A0A8T1UHT2"/>
<gene>
    <name evidence="2" type="ORF">JG687_00006477</name>
</gene>
<comment type="caution">
    <text evidence="2">The sequence shown here is derived from an EMBL/GenBank/DDBJ whole genome shotgun (WGS) entry which is preliminary data.</text>
</comment>
<feature type="region of interest" description="Disordered" evidence="1">
    <location>
        <begin position="109"/>
        <end position="159"/>
    </location>
</feature>
<dbReference type="OrthoDB" id="125284at2759"/>
<sequence>MELLSPATDGGHLANQATLAQAQQFPPQGAVASVASAESLQTPGATPRSQSKRGRPSKSKQEVWTKSSTETLFTIKWLKKKRSTYRDDRNTTGNVPKAAAPPCLDLMLEHWSPNPGMQNTSLRDGTTDLGDADTDSASTSGDGGCFGRSKRKKKQRRMR</sequence>
<proteinExistence type="predicted"/>
<dbReference type="VEuPathDB" id="FungiDB:PC110_g10130"/>